<accession>A0A1D9GH73</accession>
<dbReference type="STRING" id="1874317.BKP64_01510"/>
<evidence type="ECO:0000256" key="1">
    <source>
        <dbReference type="SAM" id="Phobius"/>
    </source>
</evidence>
<dbReference type="Pfam" id="PF03334">
    <property type="entry name" value="PhaG_MnhG_YufB"/>
    <property type="match status" value="1"/>
</dbReference>
<keyword evidence="1" id="KW-0472">Membrane</keyword>
<reference evidence="2 3" key="1">
    <citation type="submission" date="2016-10" db="EMBL/GenBank/DDBJ databases">
        <title>Marinobacter salinus sp. nov., a moderately halophilic bacterium isolated from a tidal flat environment.</title>
        <authorList>
            <person name="Park S.-J."/>
        </authorList>
    </citation>
    <scope>NUCLEOTIDE SEQUENCE [LARGE SCALE GENOMIC DNA]</scope>
    <source>
        <strain evidence="2 3">Hb8</strain>
    </source>
</reference>
<dbReference type="PANTHER" id="PTHR34703:SF1">
    <property type="entry name" value="ANTIPORTER SUBUNIT MNHG2-RELATED"/>
    <property type="match status" value="1"/>
</dbReference>
<proteinExistence type="predicted"/>
<feature type="transmembrane region" description="Helical" evidence="1">
    <location>
        <begin position="63"/>
        <end position="83"/>
    </location>
</feature>
<sequence>MSEIFVSILLLAGASFMVLAAIGIVRLPDLPTRMHASTKAGALGAMLIMAAVALHFADSAVVARAVAFIVFILLTAPIAAHVIGRAGYFTGIVLWGGTTKDELRERYDPDNHKLYSGLEERAARSTVPGVHDGSNQ</sequence>
<keyword evidence="3" id="KW-1185">Reference proteome</keyword>
<protein>
    <submittedName>
        <fullName evidence="2">Na+/H+ antiporter subunit G</fullName>
    </submittedName>
</protein>
<organism evidence="2 3">
    <name type="scientific">Marinobacter salinus</name>
    <dbReference type="NCBI Taxonomy" id="1874317"/>
    <lineage>
        <taxon>Bacteria</taxon>
        <taxon>Pseudomonadati</taxon>
        <taxon>Pseudomonadota</taxon>
        <taxon>Gammaproteobacteria</taxon>
        <taxon>Pseudomonadales</taxon>
        <taxon>Marinobacteraceae</taxon>
        <taxon>Marinobacter</taxon>
    </lineage>
</organism>
<dbReference type="Proteomes" id="UP000177445">
    <property type="component" value="Chromosome"/>
</dbReference>
<dbReference type="OrthoDB" id="9813804at2"/>
<evidence type="ECO:0000313" key="2">
    <source>
        <dbReference type="EMBL" id="AOY86959.1"/>
    </source>
</evidence>
<dbReference type="EMBL" id="CP017715">
    <property type="protein sequence ID" value="AOY86959.1"/>
    <property type="molecule type" value="Genomic_DNA"/>
</dbReference>
<dbReference type="AlphaFoldDB" id="A0A1D9GH73"/>
<name>A0A1D9GH73_9GAMM</name>
<dbReference type="PANTHER" id="PTHR34703">
    <property type="entry name" value="ANTIPORTER SUBUNIT MNHG2-RELATED"/>
    <property type="match status" value="1"/>
</dbReference>
<feature type="transmembrane region" description="Helical" evidence="1">
    <location>
        <begin position="40"/>
        <end position="57"/>
    </location>
</feature>
<keyword evidence="1" id="KW-1133">Transmembrane helix</keyword>
<dbReference type="KEGG" id="msq:BKP64_01510"/>
<gene>
    <name evidence="2" type="ORF">BKP64_01510</name>
</gene>
<dbReference type="InterPro" id="IPR005133">
    <property type="entry name" value="PhaG_MnhG_YufB"/>
</dbReference>
<evidence type="ECO:0000313" key="3">
    <source>
        <dbReference type="Proteomes" id="UP000177445"/>
    </source>
</evidence>
<dbReference type="RefSeq" id="WP_070965061.1">
    <property type="nucleotide sequence ID" value="NZ_CP017715.1"/>
</dbReference>
<dbReference type="NCBIfam" id="NF009314">
    <property type="entry name" value="PRK12674.1-2"/>
    <property type="match status" value="1"/>
</dbReference>
<keyword evidence="1" id="KW-0812">Transmembrane</keyword>
<dbReference type="GO" id="GO:0015385">
    <property type="term" value="F:sodium:proton antiporter activity"/>
    <property type="evidence" value="ECO:0007669"/>
    <property type="project" value="TreeGrafter"/>
</dbReference>
<dbReference type="NCBIfam" id="TIGR01300">
    <property type="entry name" value="CPA3_mnhG_phaG"/>
    <property type="match status" value="1"/>
</dbReference>
<feature type="transmembrane region" description="Helical" evidence="1">
    <location>
        <begin position="6"/>
        <end position="28"/>
    </location>
</feature>